<gene>
    <name evidence="1" type="ORF">CLOSYM_04362</name>
</gene>
<organism evidence="1 2">
    <name type="scientific">[Clostridium] symbiosum ATCC 14940</name>
    <dbReference type="NCBI Taxonomy" id="411472"/>
    <lineage>
        <taxon>Bacteria</taxon>
        <taxon>Bacillati</taxon>
        <taxon>Bacillota</taxon>
        <taxon>Clostridia</taxon>
        <taxon>Lachnospirales</taxon>
        <taxon>Lachnospiraceae</taxon>
        <taxon>Otoolea</taxon>
    </lineage>
</organism>
<dbReference type="Proteomes" id="UP000016491">
    <property type="component" value="Unassembled WGS sequence"/>
</dbReference>
<comment type="caution">
    <text evidence="1">The sequence shown here is derived from an EMBL/GenBank/DDBJ whole genome shotgun (WGS) entry which is preliminary data.</text>
</comment>
<evidence type="ECO:0000313" key="2">
    <source>
        <dbReference type="Proteomes" id="UP000016491"/>
    </source>
</evidence>
<name>A0ABC9TS32_CLOSY</name>
<evidence type="ECO:0000313" key="1">
    <source>
        <dbReference type="EMBL" id="ERI74104.1"/>
    </source>
</evidence>
<proteinExistence type="predicted"/>
<dbReference type="EMBL" id="AWSU01000344">
    <property type="protein sequence ID" value="ERI74104.1"/>
    <property type="molecule type" value="Genomic_DNA"/>
</dbReference>
<sequence length="79" mass="8516">MDVVIDIGSDILHLCEIMCAGYDRFKVIQTSVKLLSQAPAYGPANELDIHSCQITLKDCVPACFNGGSEALIGFNLKSL</sequence>
<reference evidence="1 2" key="1">
    <citation type="submission" date="2013-07" db="EMBL/GenBank/DDBJ databases">
        <authorList>
            <person name="Weinstock G."/>
            <person name="Sodergren E."/>
            <person name="Wylie T."/>
            <person name="Fulton L."/>
            <person name="Fulton R."/>
            <person name="Fronick C."/>
            <person name="O'Laughlin M."/>
            <person name="Godfrey J."/>
            <person name="Miner T."/>
            <person name="Herter B."/>
            <person name="Appelbaum E."/>
            <person name="Cordes M."/>
            <person name="Lek S."/>
            <person name="Wollam A."/>
            <person name="Pepin K.H."/>
            <person name="Palsikar V.B."/>
            <person name="Mitreva M."/>
            <person name="Wilson R.K."/>
        </authorList>
    </citation>
    <scope>NUCLEOTIDE SEQUENCE [LARGE SCALE GENOMIC DNA]</scope>
    <source>
        <strain evidence="1 2">ATCC 14940</strain>
    </source>
</reference>
<accession>A0ABC9TS32</accession>
<dbReference type="AlphaFoldDB" id="A0ABC9TS32"/>
<protein>
    <submittedName>
        <fullName evidence="1">Uncharacterized protein</fullName>
    </submittedName>
</protein>